<dbReference type="InterPro" id="IPR023612">
    <property type="entry name" value="Peptidase_M4"/>
</dbReference>
<evidence type="ECO:0000256" key="1">
    <source>
        <dbReference type="ARBA" id="ARBA00009388"/>
    </source>
</evidence>
<feature type="domain" description="Peptidase M4 C-terminal" evidence="8">
    <location>
        <begin position="173"/>
        <end position="333"/>
    </location>
</feature>
<dbReference type="PRINTS" id="PR00730">
    <property type="entry name" value="THERMOLYSIN"/>
</dbReference>
<evidence type="ECO:0000259" key="7">
    <source>
        <dbReference type="Pfam" id="PF01447"/>
    </source>
</evidence>
<feature type="domain" description="Peptidase M4" evidence="7">
    <location>
        <begin position="72"/>
        <end position="170"/>
    </location>
</feature>
<dbReference type="InterPro" id="IPR027268">
    <property type="entry name" value="Peptidase_M4/M1_CTD_sf"/>
</dbReference>
<dbReference type="InterPro" id="IPR001570">
    <property type="entry name" value="Peptidase_M4_C_domain"/>
</dbReference>
<keyword evidence="4" id="KW-0378">Hydrolase</keyword>
<keyword evidence="3" id="KW-0479">Metal-binding</keyword>
<gene>
    <name evidence="9" type="ORF">NOCA2270081</name>
</gene>
<keyword evidence="5" id="KW-0862">Zinc</keyword>
<dbReference type="Pfam" id="PF02868">
    <property type="entry name" value="Peptidase_M4_C"/>
    <property type="match status" value="1"/>
</dbReference>
<accession>A0A2P2C0D3</accession>
<dbReference type="SUPFAM" id="SSF55486">
    <property type="entry name" value="Metalloproteases ('zincins'), catalytic domain"/>
    <property type="match status" value="1"/>
</dbReference>
<comment type="similarity">
    <text evidence="1">Belongs to the peptidase M4 family.</text>
</comment>
<dbReference type="Gene3D" id="3.10.170.10">
    <property type="match status" value="1"/>
</dbReference>
<protein>
    <submittedName>
        <fullName evidence="9">Peptidase M4, thermolysin</fullName>
    </submittedName>
</protein>
<evidence type="ECO:0000256" key="2">
    <source>
        <dbReference type="ARBA" id="ARBA00022670"/>
    </source>
</evidence>
<dbReference type="PANTHER" id="PTHR43579">
    <property type="match status" value="1"/>
</dbReference>
<evidence type="ECO:0000256" key="3">
    <source>
        <dbReference type="ARBA" id="ARBA00022723"/>
    </source>
</evidence>
<reference evidence="9" key="1">
    <citation type="submission" date="2015-08" db="EMBL/GenBank/DDBJ databases">
        <authorList>
            <person name="Babu N.S."/>
            <person name="Beckwith C.J."/>
            <person name="Beseler K.G."/>
            <person name="Brison A."/>
            <person name="Carone J.V."/>
            <person name="Caskin T.P."/>
            <person name="Diamond M."/>
            <person name="Durham M.E."/>
            <person name="Foxe J.M."/>
            <person name="Go M."/>
            <person name="Henderson B.A."/>
            <person name="Jones I.B."/>
            <person name="McGettigan J.A."/>
            <person name="Micheletti S.J."/>
            <person name="Nasrallah M.E."/>
            <person name="Ortiz D."/>
            <person name="Piller C.R."/>
            <person name="Privatt S.R."/>
            <person name="Schneider S.L."/>
            <person name="Sharp S."/>
            <person name="Smith T.C."/>
            <person name="Stanton J.D."/>
            <person name="Ullery H.E."/>
            <person name="Wilson R.J."/>
            <person name="Serrano M.G."/>
            <person name="Buck G."/>
            <person name="Lee V."/>
            <person name="Wang Y."/>
            <person name="Carvalho R."/>
            <person name="Voegtly L."/>
            <person name="Shi R."/>
            <person name="Duckworth R."/>
            <person name="Johnson A."/>
            <person name="Loviza R."/>
            <person name="Walstead R."/>
            <person name="Shah Z."/>
            <person name="Kiflezghi M."/>
            <person name="Wade K."/>
            <person name="Ball S.L."/>
            <person name="Bradley K.W."/>
            <person name="Asai D.J."/>
            <person name="Bowman C.A."/>
            <person name="Russell D.A."/>
            <person name="Pope W.H."/>
            <person name="Jacobs-Sera D."/>
            <person name="Hendrix R.W."/>
            <person name="Hatfull G.F."/>
        </authorList>
    </citation>
    <scope>NUCLEOTIDE SEQUENCE</scope>
</reference>
<evidence type="ECO:0000256" key="5">
    <source>
        <dbReference type="ARBA" id="ARBA00022833"/>
    </source>
</evidence>
<dbReference type="GO" id="GO:0046872">
    <property type="term" value="F:metal ion binding"/>
    <property type="evidence" value="ECO:0007669"/>
    <property type="project" value="UniProtKB-KW"/>
</dbReference>
<dbReference type="GO" id="GO:0004222">
    <property type="term" value="F:metalloendopeptidase activity"/>
    <property type="evidence" value="ECO:0007669"/>
    <property type="project" value="InterPro"/>
</dbReference>
<keyword evidence="2" id="KW-0645">Protease</keyword>
<dbReference type="Pfam" id="PF20242">
    <property type="entry name" value="Emfourin"/>
    <property type="match status" value="1"/>
</dbReference>
<dbReference type="CDD" id="cd09597">
    <property type="entry name" value="M4_TLP"/>
    <property type="match status" value="1"/>
</dbReference>
<dbReference type="AlphaFoldDB" id="A0A2P2C0D3"/>
<evidence type="ECO:0000259" key="8">
    <source>
        <dbReference type="Pfam" id="PF02868"/>
    </source>
</evidence>
<evidence type="ECO:0000313" key="9">
    <source>
        <dbReference type="EMBL" id="CUR55446.1"/>
    </source>
</evidence>
<sequence>MRCGFVPPYLLEQIARAPDLGQAVDPGAVLACRETLMIDAMFRDLRQRERLRIDAIETGGWIVHTALNGASLPGTPVRSQDDDESGDEAVDEAWSGIAATLEMFAEVYDRTSYDDAAARVMATVHYQRDYDNAFWDGTRLVFGDGDGVIFDRFTKPVDVLAHEFSHAVTEHTAGLVYQGQSGALNESVSDVFASCLKQRLLGQDASEGDWLIGAGLLLPGVRGVALRSMAAPGTAYDDPVLGKDPQAGHLDGYVETQDDNGGVHLNSGIPNRAFQLAAVAIGGSSAEGAGRIWYDALLSVAADADFVAFAAATVAAAGEHADVVREAWSQVGVDSTARADLHSAAAVPDSGVVEVSRSGGFAGLVTARSLDLTAEGDRAQEARSLVERIDFAQTASGSSHPDGYVYRFRVGDTEVTVPEHHVSGDLARLAAIVLDEGD</sequence>
<evidence type="ECO:0000256" key="4">
    <source>
        <dbReference type="ARBA" id="ARBA00022801"/>
    </source>
</evidence>
<dbReference type="EMBL" id="CZKA01000020">
    <property type="protein sequence ID" value="CUR55446.1"/>
    <property type="molecule type" value="Genomic_DNA"/>
</dbReference>
<dbReference type="Gene3D" id="1.10.390.10">
    <property type="entry name" value="Neutral Protease Domain 2"/>
    <property type="match status" value="1"/>
</dbReference>
<dbReference type="InterPro" id="IPR013856">
    <property type="entry name" value="Peptidase_M4_domain"/>
</dbReference>
<organism evidence="9">
    <name type="scientific">metagenome</name>
    <dbReference type="NCBI Taxonomy" id="256318"/>
    <lineage>
        <taxon>unclassified sequences</taxon>
        <taxon>metagenomes</taxon>
    </lineage>
</organism>
<dbReference type="GO" id="GO:0006508">
    <property type="term" value="P:proteolysis"/>
    <property type="evidence" value="ECO:0007669"/>
    <property type="project" value="UniProtKB-KW"/>
</dbReference>
<dbReference type="PANTHER" id="PTHR43579:SF1">
    <property type="entry name" value="NEUTRAL METALLOPROTEINASE"/>
    <property type="match status" value="1"/>
</dbReference>
<proteinExistence type="inferred from homology"/>
<dbReference type="InterPro" id="IPR052759">
    <property type="entry name" value="Metalloprotease_M4"/>
</dbReference>
<dbReference type="Pfam" id="PF01447">
    <property type="entry name" value="Peptidase_M4"/>
    <property type="match status" value="1"/>
</dbReference>
<evidence type="ECO:0000256" key="6">
    <source>
        <dbReference type="ARBA" id="ARBA00023049"/>
    </source>
</evidence>
<dbReference type="InterPro" id="IPR049457">
    <property type="entry name" value="Emfourin"/>
</dbReference>
<name>A0A2P2C0D3_9ZZZZ</name>
<keyword evidence="6" id="KW-0482">Metalloprotease</keyword>